<proteinExistence type="predicted"/>
<keyword evidence="2" id="KW-1185">Reference proteome</keyword>
<gene>
    <name evidence="1" type="ORF">M407DRAFT_27928</name>
</gene>
<accession>A0A0C3QCX7</accession>
<reference evidence="1 2" key="1">
    <citation type="submission" date="2014-04" db="EMBL/GenBank/DDBJ databases">
        <authorList>
            <consortium name="DOE Joint Genome Institute"/>
            <person name="Kuo A."/>
            <person name="Girlanda M."/>
            <person name="Perotto S."/>
            <person name="Kohler A."/>
            <person name="Nagy L.G."/>
            <person name="Floudas D."/>
            <person name="Copeland A."/>
            <person name="Barry K.W."/>
            <person name="Cichocki N."/>
            <person name="Veneault-Fourrey C."/>
            <person name="LaButti K."/>
            <person name="Lindquist E.A."/>
            <person name="Lipzen A."/>
            <person name="Lundell T."/>
            <person name="Morin E."/>
            <person name="Murat C."/>
            <person name="Sun H."/>
            <person name="Tunlid A."/>
            <person name="Henrissat B."/>
            <person name="Grigoriev I.V."/>
            <person name="Hibbett D.S."/>
            <person name="Martin F."/>
            <person name="Nordberg H.P."/>
            <person name="Cantor M.N."/>
            <person name="Hua S.X."/>
        </authorList>
    </citation>
    <scope>NUCLEOTIDE SEQUENCE [LARGE SCALE GENOMIC DNA]</scope>
    <source>
        <strain evidence="1 2">MUT 4182</strain>
    </source>
</reference>
<protein>
    <submittedName>
        <fullName evidence="1">Uncharacterized protein</fullName>
    </submittedName>
</protein>
<sequence length="464" mass="51755">MLQEVFSAANSPVDLGPVSRLTAAELPKSGRGIEQGLGEPGQGQESLESLLFDGRMRVKAAPTSWNSQMGGTTVNFSSIIAWHLEQASSPQDAEISLSDLLHITNAGENDQNWIRTLAHSERLLKHLFRLCDLVTPIDSVLNPNSPCAQVIDLLLKHHDINYLLSEVCRPGRNGATGLRYLICQARLIGNLPGESSDMDSKAAWTLDTGAYHAYQIIYMSGADSLSTIPAVRLVESILSGVRTLDQLQRPIYRSILEAVIYLIKRKGHVRQGERPEIDPARRTAVLHLISSTLRTYKSLLHRLEADSETPTMPKEEWILQKLGISDIVPYLHDANGHPLVRCMALRVLRDFADVDVDEVSRWDKLEDTLKICADVLFWKTKWQHGHEAASKSLGIAKFRPHDDAYQVIASSPPQLVIPILTKGLKADDKSPLLEPLISLIVDHSTLKDKYWPFMLKQKQRLASD</sequence>
<dbReference type="EMBL" id="KN823107">
    <property type="protein sequence ID" value="KIO22529.1"/>
    <property type="molecule type" value="Genomic_DNA"/>
</dbReference>
<name>A0A0C3QCX7_9AGAM</name>
<organism evidence="1 2">
    <name type="scientific">Tulasnella calospora MUT 4182</name>
    <dbReference type="NCBI Taxonomy" id="1051891"/>
    <lineage>
        <taxon>Eukaryota</taxon>
        <taxon>Fungi</taxon>
        <taxon>Dikarya</taxon>
        <taxon>Basidiomycota</taxon>
        <taxon>Agaricomycotina</taxon>
        <taxon>Agaricomycetes</taxon>
        <taxon>Cantharellales</taxon>
        <taxon>Tulasnellaceae</taxon>
        <taxon>Tulasnella</taxon>
    </lineage>
</organism>
<reference evidence="2" key="2">
    <citation type="submission" date="2015-01" db="EMBL/GenBank/DDBJ databases">
        <title>Evolutionary Origins and Diversification of the Mycorrhizal Mutualists.</title>
        <authorList>
            <consortium name="DOE Joint Genome Institute"/>
            <consortium name="Mycorrhizal Genomics Consortium"/>
            <person name="Kohler A."/>
            <person name="Kuo A."/>
            <person name="Nagy L.G."/>
            <person name="Floudas D."/>
            <person name="Copeland A."/>
            <person name="Barry K.W."/>
            <person name="Cichocki N."/>
            <person name="Veneault-Fourrey C."/>
            <person name="LaButti K."/>
            <person name="Lindquist E.A."/>
            <person name="Lipzen A."/>
            <person name="Lundell T."/>
            <person name="Morin E."/>
            <person name="Murat C."/>
            <person name="Riley R."/>
            <person name="Ohm R."/>
            <person name="Sun H."/>
            <person name="Tunlid A."/>
            <person name="Henrissat B."/>
            <person name="Grigoriev I.V."/>
            <person name="Hibbett D.S."/>
            <person name="Martin F."/>
        </authorList>
    </citation>
    <scope>NUCLEOTIDE SEQUENCE [LARGE SCALE GENOMIC DNA]</scope>
    <source>
        <strain evidence="2">MUT 4182</strain>
    </source>
</reference>
<dbReference type="AlphaFoldDB" id="A0A0C3QCX7"/>
<dbReference type="Proteomes" id="UP000054248">
    <property type="component" value="Unassembled WGS sequence"/>
</dbReference>
<dbReference type="HOGENOM" id="CLU_589494_0_0_1"/>
<evidence type="ECO:0000313" key="1">
    <source>
        <dbReference type="EMBL" id="KIO22529.1"/>
    </source>
</evidence>
<dbReference type="OrthoDB" id="3262236at2759"/>
<evidence type="ECO:0000313" key="2">
    <source>
        <dbReference type="Proteomes" id="UP000054248"/>
    </source>
</evidence>